<evidence type="ECO:0000256" key="1">
    <source>
        <dbReference type="SAM" id="MobiDB-lite"/>
    </source>
</evidence>
<evidence type="ECO:0000313" key="2">
    <source>
        <dbReference type="EMBL" id="GAA5156637.1"/>
    </source>
</evidence>
<feature type="region of interest" description="Disordered" evidence="1">
    <location>
        <begin position="1"/>
        <end position="32"/>
    </location>
</feature>
<organism evidence="2 3">
    <name type="scientific">Nocardioides marinquilinus</name>
    <dbReference type="NCBI Taxonomy" id="1210400"/>
    <lineage>
        <taxon>Bacteria</taxon>
        <taxon>Bacillati</taxon>
        <taxon>Actinomycetota</taxon>
        <taxon>Actinomycetes</taxon>
        <taxon>Propionibacteriales</taxon>
        <taxon>Nocardioidaceae</taxon>
        <taxon>Nocardioides</taxon>
    </lineage>
</organism>
<dbReference type="SUPFAM" id="SSF46689">
    <property type="entry name" value="Homeodomain-like"/>
    <property type="match status" value="1"/>
</dbReference>
<accession>A0ABP9Q546</accession>
<feature type="compositionally biased region" description="Basic and acidic residues" evidence="1">
    <location>
        <begin position="7"/>
        <end position="21"/>
    </location>
</feature>
<keyword evidence="3" id="KW-1185">Reference proteome</keyword>
<comment type="caution">
    <text evidence="2">The sequence shown here is derived from an EMBL/GenBank/DDBJ whole genome shotgun (WGS) entry which is preliminary data.</text>
</comment>
<protein>
    <submittedName>
        <fullName evidence="2">IS630-like element ISMsm5 family transposase</fullName>
    </submittedName>
</protein>
<dbReference type="Proteomes" id="UP001500221">
    <property type="component" value="Unassembled WGS sequence"/>
</dbReference>
<sequence length="363" mass="38610">MPVAQDRGVDDDRAAAGRWDGDVLPAPERGRAGTRFDLRPGDVPQLSAWAATSSALGIRSRVVLLSARGLGPTQVAGAVGVSRQTAHQWRTRYLDEGLDGLLERALSPRREVDDASIVAATLRSPASSRAGGRWSCRMLAEHLGVGRSTVSRAWRRYGVHPHGAGTYRFATRPGLTLQVGAVLGVVVARDVRLLAISSRPAGTTPATRHAPSQADGAAMAVRLGPIQLLAALRAALAEPAQLTRRGALDLERFLRLVARLQSTHARACPDLTLVTDSPGVAGHPEVRALLARHGRAQVAITDDSEHWLRLVQVCLGLAEQPALARGASGCADDLTGLMRDLVTGTHVLPGPFVWTDRVRRPTG</sequence>
<dbReference type="Pfam" id="PF13384">
    <property type="entry name" value="HTH_23"/>
    <property type="match status" value="1"/>
</dbReference>
<dbReference type="EMBL" id="BAABKG010000008">
    <property type="protein sequence ID" value="GAA5156637.1"/>
    <property type="molecule type" value="Genomic_DNA"/>
</dbReference>
<proteinExistence type="predicted"/>
<reference evidence="3" key="1">
    <citation type="journal article" date="2019" name="Int. J. Syst. Evol. Microbiol.">
        <title>The Global Catalogue of Microorganisms (GCM) 10K type strain sequencing project: providing services to taxonomists for standard genome sequencing and annotation.</title>
        <authorList>
            <consortium name="The Broad Institute Genomics Platform"/>
            <consortium name="The Broad Institute Genome Sequencing Center for Infectious Disease"/>
            <person name="Wu L."/>
            <person name="Ma J."/>
        </authorList>
    </citation>
    <scope>NUCLEOTIDE SEQUENCE [LARGE SCALE GENOMIC DNA]</scope>
    <source>
        <strain evidence="3">JCM 18459</strain>
    </source>
</reference>
<name>A0ABP9Q546_9ACTN</name>
<evidence type="ECO:0000313" key="3">
    <source>
        <dbReference type="Proteomes" id="UP001500221"/>
    </source>
</evidence>
<gene>
    <name evidence="2" type="ORF">GCM10023340_45030</name>
</gene>
<dbReference type="InterPro" id="IPR009057">
    <property type="entry name" value="Homeodomain-like_sf"/>
</dbReference>